<feature type="transmembrane region" description="Helical" evidence="7">
    <location>
        <begin position="303"/>
        <end position="324"/>
    </location>
</feature>
<protein>
    <submittedName>
        <fullName evidence="8">Predicted arabinose efflux permease, MFS family</fullName>
    </submittedName>
</protein>
<dbReference type="PANTHER" id="PTHR23513">
    <property type="entry name" value="INTEGRAL MEMBRANE EFFLUX PROTEIN-RELATED"/>
    <property type="match status" value="1"/>
</dbReference>
<evidence type="ECO:0000313" key="9">
    <source>
        <dbReference type="Proteomes" id="UP000199323"/>
    </source>
</evidence>
<dbReference type="Gene3D" id="1.20.1250.20">
    <property type="entry name" value="MFS general substrate transporter like domains"/>
    <property type="match status" value="1"/>
</dbReference>
<dbReference type="PANTHER" id="PTHR23513:SF11">
    <property type="entry name" value="STAPHYLOFERRIN A TRANSPORTER"/>
    <property type="match status" value="1"/>
</dbReference>
<dbReference type="STRING" id="380248.SAMN05216251_103270"/>
<sequence>MTPDDQARSGAAFDDARPSGLRGRLPSWAGRNFRLLVGASFITNLGNSGALIAAAYAVIESGGSATGVGLVAAARTLAMVVFLLIGGTVADRIPRQRVMVTANTVNAVSQAAFALLVLAGHPALWQMAALTAVGGSAHAFFSPASEGMVLSTVETAHAGKAFSVFRLSMNGATIGGAAVGGALVAAIGPGWVLAVDAAGFAVAAAMRSRLDVADGARPTTSSSMIGDLREGWREFASRSWLWGIVVQFAVVNAAVGAAEAVYGPLVAREKLGGAGPWGLALAAFGIGTVGGGLLMMRWKPRRMLLVGTLGVFPLALPCAALALVAPVWALSLAMFVTGVAIEVFAVGWMLALHQEIAEDKMSRVSAYDWFGSVAMTPIAMALAGPAAELFGRTQALWGCSALVVVLTGAVLTIPDVRRLERHDGGAVAGATAGTGPSTGGAAGSAGGRDAEAALIAAALVADPAQPTVKAPSGGVGDGAADRS</sequence>
<keyword evidence="9" id="KW-1185">Reference proteome</keyword>
<dbReference type="InterPro" id="IPR011701">
    <property type="entry name" value="MFS"/>
</dbReference>
<dbReference type="GO" id="GO:0005886">
    <property type="term" value="C:plasma membrane"/>
    <property type="evidence" value="ECO:0007669"/>
    <property type="project" value="UniProtKB-SubCell"/>
</dbReference>
<feature type="transmembrane region" description="Helical" evidence="7">
    <location>
        <begin position="65"/>
        <end position="86"/>
    </location>
</feature>
<feature type="region of interest" description="Disordered" evidence="6">
    <location>
        <begin position="426"/>
        <end position="446"/>
    </location>
</feature>
<dbReference type="GO" id="GO:0022857">
    <property type="term" value="F:transmembrane transporter activity"/>
    <property type="evidence" value="ECO:0007669"/>
    <property type="project" value="InterPro"/>
</dbReference>
<feature type="transmembrane region" description="Helical" evidence="7">
    <location>
        <begin position="239"/>
        <end position="262"/>
    </location>
</feature>
<keyword evidence="4 7" id="KW-1133">Transmembrane helix</keyword>
<evidence type="ECO:0000256" key="6">
    <source>
        <dbReference type="SAM" id="MobiDB-lite"/>
    </source>
</evidence>
<feature type="transmembrane region" description="Helical" evidence="7">
    <location>
        <begin position="364"/>
        <end position="383"/>
    </location>
</feature>
<dbReference type="InterPro" id="IPR036259">
    <property type="entry name" value="MFS_trans_sf"/>
</dbReference>
<accession>A0A1I2AXZ1</accession>
<evidence type="ECO:0000256" key="4">
    <source>
        <dbReference type="ARBA" id="ARBA00022989"/>
    </source>
</evidence>
<name>A0A1I2AXZ1_9ACTN</name>
<keyword evidence="3 7" id="KW-0812">Transmembrane</keyword>
<dbReference type="AlphaFoldDB" id="A0A1I2AXZ1"/>
<dbReference type="EMBL" id="FONG01000003">
    <property type="protein sequence ID" value="SFE48686.1"/>
    <property type="molecule type" value="Genomic_DNA"/>
</dbReference>
<dbReference type="SUPFAM" id="SSF103473">
    <property type="entry name" value="MFS general substrate transporter"/>
    <property type="match status" value="1"/>
</dbReference>
<evidence type="ECO:0000256" key="2">
    <source>
        <dbReference type="ARBA" id="ARBA00022475"/>
    </source>
</evidence>
<gene>
    <name evidence="8" type="ORF">SAMN05216251_103270</name>
</gene>
<evidence type="ECO:0000256" key="5">
    <source>
        <dbReference type="ARBA" id="ARBA00023136"/>
    </source>
</evidence>
<keyword evidence="2" id="KW-1003">Cell membrane</keyword>
<feature type="transmembrane region" description="Helical" evidence="7">
    <location>
        <begin position="274"/>
        <end position="296"/>
    </location>
</feature>
<feature type="transmembrane region" description="Helical" evidence="7">
    <location>
        <begin position="395"/>
        <end position="413"/>
    </location>
</feature>
<evidence type="ECO:0000313" key="8">
    <source>
        <dbReference type="EMBL" id="SFE48686.1"/>
    </source>
</evidence>
<organism evidence="8 9">
    <name type="scientific">Actinacidiphila alni</name>
    <dbReference type="NCBI Taxonomy" id="380248"/>
    <lineage>
        <taxon>Bacteria</taxon>
        <taxon>Bacillati</taxon>
        <taxon>Actinomycetota</taxon>
        <taxon>Actinomycetes</taxon>
        <taxon>Kitasatosporales</taxon>
        <taxon>Streptomycetaceae</taxon>
        <taxon>Actinacidiphila</taxon>
    </lineage>
</organism>
<dbReference type="CDD" id="cd06173">
    <property type="entry name" value="MFS_MefA_like"/>
    <property type="match status" value="1"/>
</dbReference>
<evidence type="ECO:0000256" key="1">
    <source>
        <dbReference type="ARBA" id="ARBA00004651"/>
    </source>
</evidence>
<reference evidence="8 9" key="1">
    <citation type="submission" date="2016-10" db="EMBL/GenBank/DDBJ databases">
        <authorList>
            <person name="de Groot N.N."/>
        </authorList>
    </citation>
    <scope>NUCLEOTIDE SEQUENCE [LARGE SCALE GENOMIC DNA]</scope>
    <source>
        <strain evidence="8 9">CGMCC 4.3510</strain>
    </source>
</reference>
<feature type="compositionally biased region" description="Gly residues" evidence="6">
    <location>
        <begin position="436"/>
        <end position="446"/>
    </location>
</feature>
<dbReference type="Proteomes" id="UP000199323">
    <property type="component" value="Unassembled WGS sequence"/>
</dbReference>
<evidence type="ECO:0000256" key="3">
    <source>
        <dbReference type="ARBA" id="ARBA00022692"/>
    </source>
</evidence>
<evidence type="ECO:0000256" key="7">
    <source>
        <dbReference type="SAM" id="Phobius"/>
    </source>
</evidence>
<feature type="transmembrane region" description="Helical" evidence="7">
    <location>
        <begin position="35"/>
        <end position="59"/>
    </location>
</feature>
<proteinExistence type="predicted"/>
<feature type="transmembrane region" description="Helical" evidence="7">
    <location>
        <begin position="330"/>
        <end position="352"/>
    </location>
</feature>
<comment type="subcellular location">
    <subcellularLocation>
        <location evidence="1">Cell membrane</location>
        <topology evidence="1">Multi-pass membrane protein</topology>
    </subcellularLocation>
</comment>
<dbReference type="Pfam" id="PF07690">
    <property type="entry name" value="MFS_1"/>
    <property type="match status" value="1"/>
</dbReference>
<keyword evidence="5 7" id="KW-0472">Membrane</keyword>